<keyword evidence="4" id="KW-1185">Reference proteome</keyword>
<dbReference type="EMBL" id="KV722390">
    <property type="protein sequence ID" value="OCH91142.1"/>
    <property type="molecule type" value="Genomic_DNA"/>
</dbReference>
<reference evidence="3 4" key="1">
    <citation type="submission" date="2016-07" db="EMBL/GenBank/DDBJ databases">
        <title>Draft genome of the white-rot fungus Obba rivulosa 3A-2.</title>
        <authorList>
            <consortium name="DOE Joint Genome Institute"/>
            <person name="Miettinen O."/>
            <person name="Riley R."/>
            <person name="Acob R."/>
            <person name="Barry K."/>
            <person name="Cullen D."/>
            <person name="De Vries R."/>
            <person name="Hainaut M."/>
            <person name="Hatakka A."/>
            <person name="Henrissat B."/>
            <person name="Hilden K."/>
            <person name="Kuo R."/>
            <person name="Labutti K."/>
            <person name="Lipzen A."/>
            <person name="Makela M.R."/>
            <person name="Sandor L."/>
            <person name="Spatafora J.W."/>
            <person name="Grigoriev I.V."/>
            <person name="Hibbett D.S."/>
        </authorList>
    </citation>
    <scope>NUCLEOTIDE SEQUENCE [LARGE SCALE GENOMIC DNA]</scope>
    <source>
        <strain evidence="3 4">3A-2</strain>
    </source>
</reference>
<feature type="transmembrane region" description="Helical" evidence="2">
    <location>
        <begin position="165"/>
        <end position="186"/>
    </location>
</feature>
<gene>
    <name evidence="3" type="ORF">OBBRIDRAFT_803465</name>
</gene>
<proteinExistence type="predicted"/>
<sequence length="504" mass="55687">MAFQDLRSSTTVTDRGDSGSSGKTEFCCSLYYSSLLLPVSRILYGSDVVQIMPSRWRIYRSRDMSTNRHFHYLCGQSLGAFSIFYAICYRSVFGSTHAYISTNEVELRHRCSTSRLSVIVMCLSDFPDHTFALDLDPWYLGHARNYSGAKCRRFAHLGRARFSLILWYHTILVLVSISGEGIAYGVRCIIMYMPDFGVGRVSEISRSGLSYTDGIELITTVDRAVLCRRHSFLTSYFRIETPVVVLKCGVACSRGSHAQESYLELVNSTQGLDIATSKFSGSMEQRWSLESYLGAHSIRNIEYGSYISAYVPVEGKSSTQYLRVSEEPFGWRVYYIDGCFIISPAPESSFFWNMEDEDLGEIGLIVPSSINTLWKLNTIQLAVSTAHRSPLHKGSRLSSAVMLGLTASHSSIMARSSGRNHDGAIIGGVLGGSLGVLVLVLVLIFWRKKWSPFNGHERRPAVTAPNSAAVADIQPADIGLGPFNPPANAGPPTVDSPYNVSGGR</sequence>
<dbReference type="AlphaFoldDB" id="A0A8E2AZV2"/>
<feature type="region of interest" description="Disordered" evidence="1">
    <location>
        <begin position="1"/>
        <end position="22"/>
    </location>
</feature>
<evidence type="ECO:0000313" key="4">
    <source>
        <dbReference type="Proteomes" id="UP000250043"/>
    </source>
</evidence>
<evidence type="ECO:0000256" key="2">
    <source>
        <dbReference type="SAM" id="Phobius"/>
    </source>
</evidence>
<evidence type="ECO:0000313" key="3">
    <source>
        <dbReference type="EMBL" id="OCH91142.1"/>
    </source>
</evidence>
<evidence type="ECO:0000256" key="1">
    <source>
        <dbReference type="SAM" id="MobiDB-lite"/>
    </source>
</evidence>
<dbReference type="Proteomes" id="UP000250043">
    <property type="component" value="Unassembled WGS sequence"/>
</dbReference>
<name>A0A8E2AZV2_9APHY</name>
<protein>
    <submittedName>
        <fullName evidence="3">Uncharacterized protein</fullName>
    </submittedName>
</protein>
<feature type="transmembrane region" description="Helical" evidence="2">
    <location>
        <begin position="70"/>
        <end position="92"/>
    </location>
</feature>
<keyword evidence="2" id="KW-0812">Transmembrane</keyword>
<accession>A0A8E2AZV2</accession>
<keyword evidence="2" id="KW-0472">Membrane</keyword>
<feature type="transmembrane region" description="Helical" evidence="2">
    <location>
        <begin position="424"/>
        <end position="446"/>
    </location>
</feature>
<organism evidence="3 4">
    <name type="scientific">Obba rivulosa</name>
    <dbReference type="NCBI Taxonomy" id="1052685"/>
    <lineage>
        <taxon>Eukaryota</taxon>
        <taxon>Fungi</taxon>
        <taxon>Dikarya</taxon>
        <taxon>Basidiomycota</taxon>
        <taxon>Agaricomycotina</taxon>
        <taxon>Agaricomycetes</taxon>
        <taxon>Polyporales</taxon>
        <taxon>Gelatoporiaceae</taxon>
        <taxon>Obba</taxon>
    </lineage>
</organism>
<feature type="region of interest" description="Disordered" evidence="1">
    <location>
        <begin position="480"/>
        <end position="504"/>
    </location>
</feature>
<keyword evidence="2" id="KW-1133">Transmembrane helix</keyword>